<evidence type="ECO:0000313" key="12">
    <source>
        <dbReference type="Proteomes" id="UP001210211"/>
    </source>
</evidence>
<dbReference type="GO" id="GO:0006952">
    <property type="term" value="P:defense response"/>
    <property type="evidence" value="ECO:0007669"/>
    <property type="project" value="UniProtKB-KW"/>
</dbReference>
<evidence type="ECO:0000256" key="5">
    <source>
        <dbReference type="ARBA" id="ARBA00022821"/>
    </source>
</evidence>
<dbReference type="InterPro" id="IPR058922">
    <property type="entry name" value="WHD_DRP"/>
</dbReference>
<dbReference type="Pfam" id="PF23559">
    <property type="entry name" value="WHD_DRP"/>
    <property type="match status" value="1"/>
</dbReference>
<evidence type="ECO:0000259" key="10">
    <source>
        <dbReference type="Pfam" id="PF25019"/>
    </source>
</evidence>
<dbReference type="SUPFAM" id="SSF52058">
    <property type="entry name" value="L domain-like"/>
    <property type="match status" value="3"/>
</dbReference>
<dbReference type="SUPFAM" id="SSF52540">
    <property type="entry name" value="P-loop containing nucleoside triphosphate hydrolases"/>
    <property type="match status" value="1"/>
</dbReference>
<keyword evidence="5" id="KW-0611">Plant defense</keyword>
<dbReference type="Gene3D" id="1.10.8.430">
    <property type="entry name" value="Helical domain of apoptotic protease-activating factors"/>
    <property type="match status" value="1"/>
</dbReference>
<feature type="domain" description="Disease resistance protein winged helix" evidence="9">
    <location>
        <begin position="447"/>
        <end position="513"/>
    </location>
</feature>
<dbReference type="GO" id="GO:0043531">
    <property type="term" value="F:ADP binding"/>
    <property type="evidence" value="ECO:0007669"/>
    <property type="project" value="InterPro"/>
</dbReference>
<feature type="domain" description="R13L1/DRL21-like LRR repeat region" evidence="10">
    <location>
        <begin position="694"/>
        <end position="819"/>
    </location>
</feature>
<dbReference type="AlphaFoldDB" id="A0AAD6A441"/>
<feature type="domain" description="Disease resistance N-terminal" evidence="8">
    <location>
        <begin position="15"/>
        <end position="95"/>
    </location>
</feature>
<dbReference type="Gene3D" id="1.20.5.4130">
    <property type="match status" value="1"/>
</dbReference>
<dbReference type="Proteomes" id="UP001210211">
    <property type="component" value="Unassembled WGS sequence"/>
</dbReference>
<evidence type="ECO:0000256" key="3">
    <source>
        <dbReference type="ARBA" id="ARBA00022737"/>
    </source>
</evidence>
<keyword evidence="3" id="KW-0677">Repeat</keyword>
<organism evidence="11 12">
    <name type="scientific">Rhynchospora tenuis</name>
    <dbReference type="NCBI Taxonomy" id="198213"/>
    <lineage>
        <taxon>Eukaryota</taxon>
        <taxon>Viridiplantae</taxon>
        <taxon>Streptophyta</taxon>
        <taxon>Embryophyta</taxon>
        <taxon>Tracheophyta</taxon>
        <taxon>Spermatophyta</taxon>
        <taxon>Magnoliopsida</taxon>
        <taxon>Liliopsida</taxon>
        <taxon>Poales</taxon>
        <taxon>Cyperaceae</taxon>
        <taxon>Cyperoideae</taxon>
        <taxon>Rhynchosporeae</taxon>
        <taxon>Rhynchospora</taxon>
    </lineage>
</organism>
<evidence type="ECO:0008006" key="13">
    <source>
        <dbReference type="Google" id="ProtNLM"/>
    </source>
</evidence>
<keyword evidence="4" id="KW-0547">Nucleotide-binding</keyword>
<feature type="domain" description="NB-ARC" evidence="7">
    <location>
        <begin position="185"/>
        <end position="342"/>
    </location>
</feature>
<dbReference type="PANTHER" id="PTHR36766">
    <property type="entry name" value="PLANT BROAD-SPECTRUM MILDEW RESISTANCE PROTEIN RPW8"/>
    <property type="match status" value="1"/>
</dbReference>
<dbReference type="InterPro" id="IPR027417">
    <property type="entry name" value="P-loop_NTPase"/>
</dbReference>
<dbReference type="InterPro" id="IPR036388">
    <property type="entry name" value="WH-like_DNA-bd_sf"/>
</dbReference>
<dbReference type="GO" id="GO:0005524">
    <property type="term" value="F:ATP binding"/>
    <property type="evidence" value="ECO:0007669"/>
    <property type="project" value="UniProtKB-KW"/>
</dbReference>
<keyword evidence="12" id="KW-1185">Reference proteome</keyword>
<evidence type="ECO:0000256" key="1">
    <source>
        <dbReference type="ARBA" id="ARBA00008894"/>
    </source>
</evidence>
<dbReference type="SMART" id="SM00364">
    <property type="entry name" value="LRR_BAC"/>
    <property type="match status" value="5"/>
</dbReference>
<name>A0AAD6A441_9POAL</name>
<evidence type="ECO:0000256" key="2">
    <source>
        <dbReference type="ARBA" id="ARBA00022614"/>
    </source>
</evidence>
<dbReference type="Pfam" id="PF18052">
    <property type="entry name" value="Rx_N"/>
    <property type="match status" value="1"/>
</dbReference>
<comment type="caution">
    <text evidence="11">The sequence shown here is derived from an EMBL/GenBank/DDBJ whole genome shotgun (WGS) entry which is preliminary data.</text>
</comment>
<dbReference type="Gene3D" id="1.10.10.10">
    <property type="entry name" value="Winged helix-like DNA-binding domain superfamily/Winged helix DNA-binding domain"/>
    <property type="match status" value="1"/>
</dbReference>
<evidence type="ECO:0000259" key="8">
    <source>
        <dbReference type="Pfam" id="PF18052"/>
    </source>
</evidence>
<dbReference type="Pfam" id="PF00931">
    <property type="entry name" value="NB-ARC"/>
    <property type="match status" value="1"/>
</dbReference>
<dbReference type="Gene3D" id="3.40.50.300">
    <property type="entry name" value="P-loop containing nucleotide triphosphate hydrolases"/>
    <property type="match status" value="1"/>
</dbReference>
<evidence type="ECO:0000256" key="4">
    <source>
        <dbReference type="ARBA" id="ARBA00022741"/>
    </source>
</evidence>
<dbReference type="PANTHER" id="PTHR36766:SF40">
    <property type="entry name" value="DISEASE RESISTANCE PROTEIN RGA3"/>
    <property type="match status" value="1"/>
</dbReference>
<dbReference type="InterPro" id="IPR002182">
    <property type="entry name" value="NB-ARC"/>
</dbReference>
<dbReference type="PRINTS" id="PR00364">
    <property type="entry name" value="DISEASERSIST"/>
</dbReference>
<dbReference type="GO" id="GO:0051707">
    <property type="term" value="P:response to other organism"/>
    <property type="evidence" value="ECO:0007669"/>
    <property type="project" value="UniProtKB-ARBA"/>
</dbReference>
<keyword evidence="2" id="KW-0433">Leucine-rich repeat</keyword>
<dbReference type="Gene3D" id="3.80.10.10">
    <property type="entry name" value="Ribonuclease Inhibitor"/>
    <property type="match status" value="3"/>
</dbReference>
<dbReference type="EMBL" id="JAMRDG010000001">
    <property type="protein sequence ID" value="KAJ3709260.1"/>
    <property type="molecule type" value="Genomic_DNA"/>
</dbReference>
<comment type="similarity">
    <text evidence="1">Belongs to the disease resistance NB-LRR family.</text>
</comment>
<keyword evidence="6" id="KW-0067">ATP-binding</keyword>
<dbReference type="Pfam" id="PF25019">
    <property type="entry name" value="LRR_R13L1-DRL21"/>
    <property type="match status" value="1"/>
</dbReference>
<reference evidence="11 12" key="1">
    <citation type="journal article" date="2022" name="Cell">
        <title>Repeat-based holocentromeres influence genome architecture and karyotype evolution.</title>
        <authorList>
            <person name="Hofstatter P.G."/>
            <person name="Thangavel G."/>
            <person name="Lux T."/>
            <person name="Neumann P."/>
            <person name="Vondrak T."/>
            <person name="Novak P."/>
            <person name="Zhang M."/>
            <person name="Costa L."/>
            <person name="Castellani M."/>
            <person name="Scott A."/>
            <person name="Toegelov H."/>
            <person name="Fuchs J."/>
            <person name="Mata-Sucre Y."/>
            <person name="Dias Y."/>
            <person name="Vanzela A.L.L."/>
            <person name="Huettel B."/>
            <person name="Almeida C.C.S."/>
            <person name="Simkova H."/>
            <person name="Souza G."/>
            <person name="Pedrosa-Harand A."/>
            <person name="Macas J."/>
            <person name="Mayer K.F.X."/>
            <person name="Houben A."/>
            <person name="Marques A."/>
        </authorList>
    </citation>
    <scope>NUCLEOTIDE SEQUENCE [LARGE SCALE GENOMIC DNA]</scope>
    <source>
        <strain evidence="11">RhyTen1mFocal</strain>
    </source>
</reference>
<proteinExistence type="inferred from homology"/>
<accession>A0AAD6A441</accession>
<dbReference type="FunFam" id="3.40.50.300:FF:001091">
    <property type="entry name" value="Probable disease resistance protein At1g61300"/>
    <property type="match status" value="1"/>
</dbReference>
<dbReference type="InterPro" id="IPR042197">
    <property type="entry name" value="Apaf_helical"/>
</dbReference>
<evidence type="ECO:0000256" key="6">
    <source>
        <dbReference type="ARBA" id="ARBA00022840"/>
    </source>
</evidence>
<dbReference type="InterPro" id="IPR056789">
    <property type="entry name" value="LRR_R13L1-DRL21"/>
</dbReference>
<gene>
    <name evidence="11" type="ORF">LUZ61_012965</name>
</gene>
<protein>
    <recommendedName>
        <fullName evidence="13">NB-ARC domain-containing protein</fullName>
    </recommendedName>
</protein>
<evidence type="ECO:0000313" key="11">
    <source>
        <dbReference type="EMBL" id="KAJ3709260.1"/>
    </source>
</evidence>
<evidence type="ECO:0000259" key="9">
    <source>
        <dbReference type="Pfam" id="PF23559"/>
    </source>
</evidence>
<evidence type="ECO:0000259" key="7">
    <source>
        <dbReference type="Pfam" id="PF00931"/>
    </source>
</evidence>
<sequence length="1267" mass="143040">MALSTLAEWTGSGIINNLVDKAFSYLGEHLWPADTEAQLNRLKAALPKITAVMKVAEALKLKYPDSGMNAWLEQFKLAFLAAEDVLDELEYLELEDMVKIRDEVGSGSSSSSVVGSLKRKFHTSNIIKGDTLGRLREAVKLLNQASKDVGHFFQFASSLEICETGKFSSRETTSFLTESILGRETEKDMIIECLKKWPLHAHISAFSIVGAGGLGKTALAQLISDEMSRENEFDKIIWVCVSTIFSLEDITRKILEQLDDKKNYGGESLNALQVKLKKYVQSKKLLFILDDVWNEDKICDWEKLVAPLKFVQQGSKILLTTRMKSVAEILARVLNVELECLDLKGLDEQQLLLLLNKYAFNGYNLDNHKDLQKIGNRIVNKLWGSPLAAKVIGSLLNSNMNFYFWERILKCNSLINFEQYREVADVLKLSYYHLSADLQQCFRFCSIFPQDYEFEKNQLIRMWMASGFIRQQTCRQDRPEDIGEMFFNHLLRKSFLERRGKWYVMHDMMHELAQNVSEGECFRLNPDDISVNIPSTVQHVSVPDSEIKRVSHLRKLRTLVITKLWYAPSYKDRLLLPNDSLKETLRVLIIDTNFSYELPEGNDRLIHLRFLKANEGSGLLLSNSLYMLYHLQVLDLWYVFSYFIGSQITGLTNLVSLRYMNLPDVIMKKVHRVHKLTSLQELTFFVGQDSGFHIDELKTLNNLRHLCIKQIENVGDPIQAKNANLFEKESLLSLSLYWTNGSNSENPEEIIDNLQPHPNLKELEIGHYKGCPKLVPLHNQRILLPMKLQTLIIGDCGELDVALLESASQLNILATLHIVDSSTITSIPCSTNAFASLSELRIWGCDKLVQHSLFEIAQGVNPGNNMASLKIHDLSIPLSLLFIEPLRSLRFVRTCQVADCAPMEAMPEQWLIKNGSTLEWLNIKNANSLRSLPDTLVKLVVLKELDITNAISLEQIPELPPSLIILRIENASSLRSLPDTMVGLIVLKQLYISNAILLEQIPELPASLVELTIVNACSLQSLPYTMVKLTVLEQLSIWNATLLEHIPELPPSLIKFRIAYASSLRSLPDAMGQLTSLKELDITNATSLEQIPELPPSLVILKMENASLLQSLPDSMVRLSALEQLDIDAVSLPNTMVRLTALEQLSIWNATVLEQIPELPPCLVKLSIKDASSLRSLPDTMVSFNALEELYIDNASSLEQISVLPRSLVKLHIENAISLRSLPNTMVWLNALEEIYISNATSLEQIPDLPPSLIATSIEGAGGRQLF</sequence>
<dbReference type="InterPro" id="IPR041118">
    <property type="entry name" value="Rx_N"/>
</dbReference>
<dbReference type="InterPro" id="IPR032675">
    <property type="entry name" value="LRR_dom_sf"/>
</dbReference>